<dbReference type="HAMAP" id="MF_00978">
    <property type="entry name" value="Bifunct_BirA"/>
    <property type="match status" value="1"/>
</dbReference>
<evidence type="ECO:0000256" key="1">
    <source>
        <dbReference type="ARBA" id="ARBA00022598"/>
    </source>
</evidence>
<evidence type="ECO:0000256" key="3">
    <source>
        <dbReference type="HAMAP-Rule" id="MF_00978"/>
    </source>
</evidence>
<reference evidence="5" key="1">
    <citation type="submission" date="2020-09" db="EMBL/GenBank/DDBJ databases">
        <title>A novel bacterium of genus Hazenella, isolated from South China Sea.</title>
        <authorList>
            <person name="Huang H."/>
            <person name="Mo K."/>
            <person name="Hu Y."/>
        </authorList>
    </citation>
    <scope>NUCLEOTIDE SEQUENCE</scope>
    <source>
        <strain evidence="5">IB182357</strain>
    </source>
</reference>
<feature type="binding site" evidence="3">
    <location>
        <position position="120"/>
    </location>
    <ligand>
        <name>biotin</name>
        <dbReference type="ChEBI" id="CHEBI:57586"/>
    </ligand>
</feature>
<gene>
    <name evidence="3" type="primary">birA</name>
    <name evidence="5" type="ORF">IC620_04370</name>
</gene>
<dbReference type="GO" id="GO:0006355">
    <property type="term" value="P:regulation of DNA-templated transcription"/>
    <property type="evidence" value="ECO:0007669"/>
    <property type="project" value="UniProtKB-UniRule"/>
</dbReference>
<keyword evidence="3" id="KW-0678">Repressor</keyword>
<name>A0A926N650_9BACL</name>
<keyword evidence="3" id="KW-0238">DNA-binding</keyword>
<comment type="function">
    <text evidence="3">Acts both as a biotin--[acetyl-CoA-carboxylase] ligase and a repressor.</text>
</comment>
<comment type="caution">
    <text evidence="5">The sequence shown here is derived from an EMBL/GenBank/DDBJ whole genome shotgun (WGS) entry which is preliminary data.</text>
</comment>
<sequence length="326" mass="36195">MKLENRIKHELIRLLLQNRSHFLSGEEMSKQIGCSRMAIWKHIEELRKAGYEIEAKPRSGYRLQVNPDRVSAAEVSAYLTTKRLGQHITYLDTTTSTQTVAHEWAKEGAPEGAIVIADNQTAGRGRLGRNWFSPKSAGIWFSLILRPQIDLQAATQLTLLMSVAVRQAIQKATGLSPHIKWPNDLLINEKKICGILTELRGEQDQIHYVVVGMGMNVNTPYTMFPSELQNQASSLAIETGHQMDRAPLIATLLAEIEALYDEYLTDGFLPIKLKWEAGAGMLGERITARTAKNTVSGIATGLSSEGALLIQCDEKTIPIYSAEIEV</sequence>
<feature type="binding site" evidence="3">
    <location>
        <position position="191"/>
    </location>
    <ligand>
        <name>biotin</name>
        <dbReference type="ChEBI" id="CHEBI:57586"/>
    </ligand>
</feature>
<protein>
    <recommendedName>
        <fullName evidence="3">Bifunctional ligase/repressor BirA</fullName>
    </recommendedName>
    <alternativeName>
        <fullName evidence="3">Biotin--[acetyl-CoA-carboxylase] ligase</fullName>
        <ecNumber evidence="3">6.3.4.15</ecNumber>
    </alternativeName>
    <alternativeName>
        <fullName evidence="3">Biotin--protein ligase</fullName>
    </alternativeName>
    <alternativeName>
        <fullName evidence="3">Biotin-[acetyl-CoA carboxylase] synthetase</fullName>
    </alternativeName>
</protein>
<comment type="caution">
    <text evidence="3">Lacks conserved residue(s) required for the propagation of feature annotation.</text>
</comment>
<evidence type="ECO:0000259" key="4">
    <source>
        <dbReference type="PROSITE" id="PS51733"/>
    </source>
</evidence>
<dbReference type="InterPro" id="IPR004408">
    <property type="entry name" value="Biotin_CoA_COase_ligase"/>
</dbReference>
<dbReference type="Gene3D" id="2.30.30.100">
    <property type="match status" value="1"/>
</dbReference>
<feature type="binding site" evidence="3">
    <location>
        <begin position="124"/>
        <end position="126"/>
    </location>
    <ligand>
        <name>biotin</name>
        <dbReference type="ChEBI" id="CHEBI:57586"/>
    </ligand>
</feature>
<comment type="similarity">
    <text evidence="3">Belongs to the biotin--protein ligase family.</text>
</comment>
<dbReference type="AlphaFoldDB" id="A0A926N650"/>
<dbReference type="CDD" id="cd16442">
    <property type="entry name" value="BPL"/>
    <property type="match status" value="1"/>
</dbReference>
<keyword evidence="3" id="KW-0067">ATP-binding</keyword>
<keyword evidence="3" id="KW-0805">Transcription regulation</keyword>
<dbReference type="EMBL" id="JACXAH010000005">
    <property type="protein sequence ID" value="MBD1371591.1"/>
    <property type="molecule type" value="Genomic_DNA"/>
</dbReference>
<organism evidence="5 6">
    <name type="scientific">Polycladospora coralii</name>
    <dbReference type="NCBI Taxonomy" id="2771432"/>
    <lineage>
        <taxon>Bacteria</taxon>
        <taxon>Bacillati</taxon>
        <taxon>Bacillota</taxon>
        <taxon>Bacilli</taxon>
        <taxon>Bacillales</taxon>
        <taxon>Thermoactinomycetaceae</taxon>
        <taxon>Polycladospora</taxon>
    </lineage>
</organism>
<dbReference type="Gene3D" id="3.30.930.10">
    <property type="entry name" value="Bira Bifunctional Protein, Domain 2"/>
    <property type="match status" value="1"/>
</dbReference>
<dbReference type="InterPro" id="IPR036388">
    <property type="entry name" value="WH-like_DNA-bd_sf"/>
</dbReference>
<accession>A0A926N650</accession>
<dbReference type="SUPFAM" id="SSF46785">
    <property type="entry name" value="Winged helix' DNA-binding domain"/>
    <property type="match status" value="1"/>
</dbReference>
<dbReference type="GO" id="GO:0004077">
    <property type="term" value="F:biotin--[biotin carboxyl-carrier protein] ligase activity"/>
    <property type="evidence" value="ECO:0007669"/>
    <property type="project" value="UniProtKB-UniRule"/>
</dbReference>
<dbReference type="InterPro" id="IPR045864">
    <property type="entry name" value="aa-tRNA-synth_II/BPL/LPL"/>
</dbReference>
<keyword evidence="3" id="KW-0804">Transcription</keyword>
<evidence type="ECO:0000256" key="2">
    <source>
        <dbReference type="ARBA" id="ARBA00023267"/>
    </source>
</evidence>
<dbReference type="Pfam" id="PF02237">
    <property type="entry name" value="BPL_C"/>
    <property type="match status" value="1"/>
</dbReference>
<keyword evidence="6" id="KW-1185">Reference proteome</keyword>
<dbReference type="GO" id="GO:0009249">
    <property type="term" value="P:protein lipoylation"/>
    <property type="evidence" value="ECO:0007669"/>
    <property type="project" value="UniProtKB-ARBA"/>
</dbReference>
<feature type="domain" description="BPL/LPL catalytic" evidence="4">
    <location>
        <begin position="73"/>
        <end position="264"/>
    </location>
</feature>
<keyword evidence="2 3" id="KW-0092">Biotin</keyword>
<dbReference type="GO" id="GO:0003677">
    <property type="term" value="F:DNA binding"/>
    <property type="evidence" value="ECO:0007669"/>
    <property type="project" value="UniProtKB-UniRule"/>
</dbReference>
<dbReference type="PROSITE" id="PS51733">
    <property type="entry name" value="BPL_LPL_CATALYTIC"/>
    <property type="match status" value="1"/>
</dbReference>
<evidence type="ECO:0000313" key="6">
    <source>
        <dbReference type="Proteomes" id="UP000661691"/>
    </source>
</evidence>
<dbReference type="GO" id="GO:0005524">
    <property type="term" value="F:ATP binding"/>
    <property type="evidence" value="ECO:0007669"/>
    <property type="project" value="UniProtKB-UniRule"/>
</dbReference>
<dbReference type="Gene3D" id="1.10.10.10">
    <property type="entry name" value="Winged helix-like DNA-binding domain superfamily/Winged helix DNA-binding domain"/>
    <property type="match status" value="1"/>
</dbReference>
<dbReference type="InterPro" id="IPR013196">
    <property type="entry name" value="HTH_11"/>
</dbReference>
<dbReference type="GO" id="GO:0005737">
    <property type="term" value="C:cytoplasm"/>
    <property type="evidence" value="ECO:0007669"/>
    <property type="project" value="TreeGrafter"/>
</dbReference>
<proteinExistence type="inferred from homology"/>
<dbReference type="NCBIfam" id="TIGR00121">
    <property type="entry name" value="birA_ligase"/>
    <property type="match status" value="1"/>
</dbReference>
<dbReference type="PANTHER" id="PTHR12835:SF5">
    <property type="entry name" value="BIOTIN--PROTEIN LIGASE"/>
    <property type="match status" value="1"/>
</dbReference>
<dbReference type="PANTHER" id="PTHR12835">
    <property type="entry name" value="BIOTIN PROTEIN LIGASE"/>
    <property type="match status" value="1"/>
</dbReference>
<dbReference type="EC" id="6.3.4.15" evidence="3"/>
<keyword evidence="3" id="KW-0547">Nucleotide-binding</keyword>
<evidence type="ECO:0000313" key="5">
    <source>
        <dbReference type="EMBL" id="MBD1371591.1"/>
    </source>
</evidence>
<dbReference type="InterPro" id="IPR036390">
    <property type="entry name" value="WH_DNA-bd_sf"/>
</dbReference>
<dbReference type="InterPro" id="IPR030855">
    <property type="entry name" value="Bifunct_BirA"/>
</dbReference>
<dbReference type="InterPro" id="IPR004143">
    <property type="entry name" value="BPL_LPL_catalytic"/>
</dbReference>
<dbReference type="Proteomes" id="UP000661691">
    <property type="component" value="Unassembled WGS sequence"/>
</dbReference>
<feature type="DNA-binding region" description="H-T-H motif" evidence="3">
    <location>
        <begin position="25"/>
        <end position="44"/>
    </location>
</feature>
<dbReference type="SUPFAM" id="SSF55681">
    <property type="entry name" value="Class II aaRS and biotin synthetases"/>
    <property type="match status" value="1"/>
</dbReference>
<dbReference type="InterPro" id="IPR003142">
    <property type="entry name" value="BPL_C"/>
</dbReference>
<dbReference type="Pfam" id="PF03099">
    <property type="entry name" value="BPL_LplA_LipB"/>
    <property type="match status" value="1"/>
</dbReference>
<dbReference type="Pfam" id="PF08279">
    <property type="entry name" value="HTH_11"/>
    <property type="match status" value="1"/>
</dbReference>
<dbReference type="GO" id="GO:0016740">
    <property type="term" value="F:transferase activity"/>
    <property type="evidence" value="ECO:0007669"/>
    <property type="project" value="UniProtKB-ARBA"/>
</dbReference>
<comment type="catalytic activity">
    <reaction evidence="3">
        <text>biotin + L-lysyl-[protein] + ATP = N(6)-biotinyl-L-lysyl-[protein] + AMP + diphosphate + H(+)</text>
        <dbReference type="Rhea" id="RHEA:11756"/>
        <dbReference type="Rhea" id="RHEA-COMP:9752"/>
        <dbReference type="Rhea" id="RHEA-COMP:10505"/>
        <dbReference type="ChEBI" id="CHEBI:15378"/>
        <dbReference type="ChEBI" id="CHEBI:29969"/>
        <dbReference type="ChEBI" id="CHEBI:30616"/>
        <dbReference type="ChEBI" id="CHEBI:33019"/>
        <dbReference type="ChEBI" id="CHEBI:57586"/>
        <dbReference type="ChEBI" id="CHEBI:83144"/>
        <dbReference type="ChEBI" id="CHEBI:456215"/>
        <dbReference type="EC" id="6.3.4.15"/>
    </reaction>
</comment>
<keyword evidence="1 3" id="KW-0436">Ligase</keyword>